<dbReference type="EMBL" id="HBIC01046358">
    <property type="protein sequence ID" value="CAE0294765.1"/>
    <property type="molecule type" value="Transcribed_RNA"/>
</dbReference>
<feature type="coiled-coil region" evidence="1">
    <location>
        <begin position="19"/>
        <end position="50"/>
    </location>
</feature>
<keyword evidence="1" id="KW-0175">Coiled coil</keyword>
<sequence>MVSRQFYADEMLRVASSVADEKNEEFAVLKEEYEQKIEELKKQLQQAVGDGVAGPWSMNEVIKYLISNKLRNLNDGHSSQATNKTINYIVSNEELALCLHCFVRGRDPESCIFKKGKFGSLLHRKPKSVCGGTTSLLGCLL</sequence>
<organism evidence="2">
    <name type="scientific">Spumella elongata</name>
    <dbReference type="NCBI Taxonomy" id="89044"/>
    <lineage>
        <taxon>Eukaryota</taxon>
        <taxon>Sar</taxon>
        <taxon>Stramenopiles</taxon>
        <taxon>Ochrophyta</taxon>
        <taxon>Chrysophyceae</taxon>
        <taxon>Chromulinales</taxon>
        <taxon>Chromulinaceae</taxon>
        <taxon>Spumella</taxon>
    </lineage>
</organism>
<gene>
    <name evidence="2" type="ORF">SELO1098_LOCUS23617</name>
</gene>
<proteinExistence type="predicted"/>
<protein>
    <submittedName>
        <fullName evidence="2">Uncharacterized protein</fullName>
    </submittedName>
</protein>
<evidence type="ECO:0000313" key="2">
    <source>
        <dbReference type="EMBL" id="CAE0294765.1"/>
    </source>
</evidence>
<name>A0A7S3HGR9_9STRA</name>
<reference evidence="2" key="1">
    <citation type="submission" date="2021-01" db="EMBL/GenBank/DDBJ databases">
        <authorList>
            <person name="Corre E."/>
            <person name="Pelletier E."/>
            <person name="Niang G."/>
            <person name="Scheremetjew M."/>
            <person name="Finn R."/>
            <person name="Kale V."/>
            <person name="Holt S."/>
            <person name="Cochrane G."/>
            <person name="Meng A."/>
            <person name="Brown T."/>
            <person name="Cohen L."/>
        </authorList>
    </citation>
    <scope>NUCLEOTIDE SEQUENCE</scope>
    <source>
        <strain evidence="2">CCAP 955/1</strain>
    </source>
</reference>
<dbReference type="AlphaFoldDB" id="A0A7S3HGR9"/>
<evidence type="ECO:0000256" key="1">
    <source>
        <dbReference type="SAM" id="Coils"/>
    </source>
</evidence>
<accession>A0A7S3HGR9</accession>